<dbReference type="EMBL" id="CAJVPY010067155">
    <property type="protein sequence ID" value="CAG8825841.1"/>
    <property type="molecule type" value="Genomic_DNA"/>
</dbReference>
<evidence type="ECO:0000313" key="3">
    <source>
        <dbReference type="Proteomes" id="UP000789405"/>
    </source>
</evidence>
<keyword evidence="3" id="KW-1185">Reference proteome</keyword>
<accession>A0A9N9KF12</accession>
<keyword evidence="1" id="KW-0812">Transmembrane</keyword>
<organism evidence="2 3">
    <name type="scientific">Dentiscutata erythropus</name>
    <dbReference type="NCBI Taxonomy" id="1348616"/>
    <lineage>
        <taxon>Eukaryota</taxon>
        <taxon>Fungi</taxon>
        <taxon>Fungi incertae sedis</taxon>
        <taxon>Mucoromycota</taxon>
        <taxon>Glomeromycotina</taxon>
        <taxon>Glomeromycetes</taxon>
        <taxon>Diversisporales</taxon>
        <taxon>Gigasporaceae</taxon>
        <taxon>Dentiscutata</taxon>
    </lineage>
</organism>
<feature type="non-terminal residue" evidence="2">
    <location>
        <position position="184"/>
    </location>
</feature>
<keyword evidence="1" id="KW-0472">Membrane</keyword>
<sequence length="184" mass="22407">MSFLKKLISKFNKKSNILTRSIKIDQKIDEWWSDNIQEENWPEYQNDIEEWPGIQKEEILYQQESCNFEESFEKFFEESSSSIDDKENFYISSPSIEQENPFIKEKFYISSIKQENSSIKETLINNYYFEWFLLILLLGLMPFSLILSWICGILFLFRWRFLLIKLNLAERDIVKYVDPFEIYY</sequence>
<evidence type="ECO:0000256" key="1">
    <source>
        <dbReference type="SAM" id="Phobius"/>
    </source>
</evidence>
<feature type="transmembrane region" description="Helical" evidence="1">
    <location>
        <begin position="131"/>
        <end position="157"/>
    </location>
</feature>
<evidence type="ECO:0000313" key="2">
    <source>
        <dbReference type="EMBL" id="CAG8825841.1"/>
    </source>
</evidence>
<reference evidence="2" key="1">
    <citation type="submission" date="2021-06" db="EMBL/GenBank/DDBJ databases">
        <authorList>
            <person name="Kallberg Y."/>
            <person name="Tangrot J."/>
            <person name="Rosling A."/>
        </authorList>
    </citation>
    <scope>NUCLEOTIDE SEQUENCE</scope>
    <source>
        <strain evidence="2">MA453B</strain>
    </source>
</reference>
<name>A0A9N9KF12_9GLOM</name>
<protein>
    <submittedName>
        <fullName evidence="2">7309_t:CDS:1</fullName>
    </submittedName>
</protein>
<keyword evidence="1" id="KW-1133">Transmembrane helix</keyword>
<dbReference type="Proteomes" id="UP000789405">
    <property type="component" value="Unassembled WGS sequence"/>
</dbReference>
<comment type="caution">
    <text evidence="2">The sequence shown here is derived from an EMBL/GenBank/DDBJ whole genome shotgun (WGS) entry which is preliminary data.</text>
</comment>
<proteinExistence type="predicted"/>
<gene>
    <name evidence="2" type="ORF">DERYTH_LOCUS27979</name>
</gene>
<dbReference type="AlphaFoldDB" id="A0A9N9KF12"/>